<protein>
    <submittedName>
        <fullName evidence="2">Uncharacterized protein</fullName>
    </submittedName>
</protein>
<dbReference type="EMBL" id="CP000476">
    <property type="protein sequence ID" value="ABM10788.1"/>
    <property type="molecule type" value="Genomic_DNA"/>
</dbReference>
<organism evidence="2 3">
    <name type="scientific">Paenarthrobacter aurescens (strain TC1)</name>
    <dbReference type="NCBI Taxonomy" id="290340"/>
    <lineage>
        <taxon>Bacteria</taxon>
        <taxon>Bacillati</taxon>
        <taxon>Actinomycetota</taxon>
        <taxon>Actinomycetes</taxon>
        <taxon>Micrococcales</taxon>
        <taxon>Micrococcaceae</taxon>
        <taxon>Paenarthrobacter</taxon>
    </lineage>
</organism>
<feature type="region of interest" description="Disordered" evidence="1">
    <location>
        <begin position="25"/>
        <end position="56"/>
    </location>
</feature>
<dbReference type="AlphaFoldDB" id="A1RD82"/>
<reference evidence="2 3" key="1">
    <citation type="journal article" date="2006" name="PLoS Genet.">
        <title>Secrets of soil survival revealed by the genome sequence of Arthrobacter aurescens TC1.</title>
        <authorList>
            <person name="Mongodin E.F."/>
            <person name="Shapir N."/>
            <person name="Daugherty S.C."/>
            <person name="DeBoy R.T."/>
            <person name="Emerson J.B."/>
            <person name="Shvartzbeyn A."/>
            <person name="Radune D."/>
            <person name="Vamathevan J."/>
            <person name="Riggs F."/>
            <person name="Grinberg V."/>
            <person name="Khouri H."/>
            <person name="Wackett L.P."/>
            <person name="Nelson K.E."/>
            <person name="Sadowsky M.J."/>
        </authorList>
    </citation>
    <scope>NUCLEOTIDE SEQUENCE [LARGE SCALE GENOMIC DNA]</scope>
    <source>
        <strain evidence="2 3">TC1</strain>
    </source>
</reference>
<dbReference type="KEGG" id="aau:AAur_pTC20029"/>
<dbReference type="Proteomes" id="UP000000637">
    <property type="component" value="Plasmid pTC2"/>
</dbReference>
<keyword evidence="3" id="KW-1185">Reference proteome</keyword>
<geneLocation type="plasmid" evidence="2 3">
    <name>pTC2</name>
</geneLocation>
<sequence>MTAAQHNCARRAVMCGLAVGQAVAGRSNGIPDRGRFGGSGNDQTGNPARDKIDAGGLDAVDGGDRTLNAGHAAATGQSFNAVLNARFSGRSGRSLGGAATAARRRSSQGQFGA</sequence>
<evidence type="ECO:0000313" key="2">
    <source>
        <dbReference type="EMBL" id="ABM10788.1"/>
    </source>
</evidence>
<evidence type="ECO:0000256" key="1">
    <source>
        <dbReference type="SAM" id="MobiDB-lite"/>
    </source>
</evidence>
<evidence type="ECO:0000313" key="3">
    <source>
        <dbReference type="Proteomes" id="UP000000637"/>
    </source>
</evidence>
<accession>A1RD82</accession>
<feature type="region of interest" description="Disordered" evidence="1">
    <location>
        <begin position="92"/>
        <end position="113"/>
    </location>
</feature>
<proteinExistence type="predicted"/>
<dbReference type="HOGENOM" id="CLU_2128295_0_0_11"/>
<name>A1RD82_PAEAT</name>
<keyword evidence="2" id="KW-0614">Plasmid</keyword>
<gene>
    <name evidence="2" type="ordered locus">AAur_pTC20029</name>
</gene>
<feature type="compositionally biased region" description="Low complexity" evidence="1">
    <location>
        <begin position="92"/>
        <end position="101"/>
    </location>
</feature>